<reference evidence="3 4" key="1">
    <citation type="submission" date="2008-07" db="EMBL/GenBank/DDBJ databases">
        <authorList>
            <person name="El-Sayed N."/>
            <person name="Caler E."/>
            <person name="Inman J."/>
            <person name="Amedeo P."/>
            <person name="Hass B."/>
            <person name="Wortman J."/>
        </authorList>
    </citation>
    <scope>NUCLEOTIDE SEQUENCE [LARGE SCALE GENOMIC DNA]</scope>
    <source>
        <strain evidence="4">ATCC 50983 / TXsc</strain>
    </source>
</reference>
<feature type="signal peptide" evidence="2">
    <location>
        <begin position="1"/>
        <end position="17"/>
    </location>
</feature>
<feature type="chain" id="PRO_5002955228" description="Merozoite surface protein 2" evidence="2">
    <location>
        <begin position="18"/>
        <end position="235"/>
    </location>
</feature>
<dbReference type="Proteomes" id="UP000007800">
    <property type="component" value="Unassembled WGS sequence"/>
</dbReference>
<feature type="region of interest" description="Disordered" evidence="1">
    <location>
        <begin position="50"/>
        <end position="92"/>
    </location>
</feature>
<keyword evidence="4" id="KW-1185">Reference proteome</keyword>
<dbReference type="EMBL" id="GG684979">
    <property type="protein sequence ID" value="EER00545.1"/>
    <property type="molecule type" value="Genomic_DNA"/>
</dbReference>
<protein>
    <recommendedName>
        <fullName evidence="5">Merozoite surface protein 2</fullName>
    </recommendedName>
</protein>
<evidence type="ECO:0000256" key="2">
    <source>
        <dbReference type="SAM" id="SignalP"/>
    </source>
</evidence>
<keyword evidence="2" id="KW-0732">Signal</keyword>
<evidence type="ECO:0000256" key="1">
    <source>
        <dbReference type="SAM" id="MobiDB-lite"/>
    </source>
</evidence>
<evidence type="ECO:0000313" key="4">
    <source>
        <dbReference type="Proteomes" id="UP000007800"/>
    </source>
</evidence>
<accession>C5LRU8</accession>
<proteinExistence type="predicted"/>
<gene>
    <name evidence="3" type="ORF">Pmar_PMAR009231</name>
</gene>
<organism evidence="4">
    <name type="scientific">Perkinsus marinus (strain ATCC 50983 / TXsc)</name>
    <dbReference type="NCBI Taxonomy" id="423536"/>
    <lineage>
        <taxon>Eukaryota</taxon>
        <taxon>Sar</taxon>
        <taxon>Alveolata</taxon>
        <taxon>Perkinsozoa</taxon>
        <taxon>Perkinsea</taxon>
        <taxon>Perkinsida</taxon>
        <taxon>Perkinsidae</taxon>
        <taxon>Perkinsus</taxon>
    </lineage>
</organism>
<evidence type="ECO:0008006" key="5">
    <source>
        <dbReference type="Google" id="ProtNLM"/>
    </source>
</evidence>
<name>C5LRU8_PERM5</name>
<dbReference type="InParanoid" id="C5LRU8"/>
<dbReference type="RefSeq" id="XP_002767827.1">
    <property type="nucleotide sequence ID" value="XM_002767781.1"/>
</dbReference>
<dbReference type="AlphaFoldDB" id="C5LRU8"/>
<dbReference type="GeneID" id="9043621"/>
<evidence type="ECO:0000313" key="3">
    <source>
        <dbReference type="EMBL" id="EER00545.1"/>
    </source>
</evidence>
<sequence>MLLRLVTLSLTADYTLAFGGIFHRTTAAPTPKVVTTPATTTAAPTPEVVTTPATTTAAPTPKVATTPAGTTAAPTPKAVTTPAGTTAAPTPKAVTTPDEYCEDYCSETSGCGQSYCKEDGHCFGLYHNGDSKCYQSDDEEDACDDSFEPVRCLESPPSTCDDACSSVDGCRTSELGTYCKFWLDDPVCYGILKKNDGSLCFVVTDEACEGNSYPCDSQTAAPVETTEAPVETTAV</sequence>